<evidence type="ECO:0000259" key="2">
    <source>
        <dbReference type="Pfam" id="PF11977"/>
    </source>
</evidence>
<dbReference type="EMBL" id="CP079194">
    <property type="protein sequence ID" value="QXT41357.1"/>
    <property type="molecule type" value="Genomic_DNA"/>
</dbReference>
<keyword evidence="4" id="KW-1185">Reference proteome</keyword>
<evidence type="ECO:0000313" key="3">
    <source>
        <dbReference type="EMBL" id="QXT41357.1"/>
    </source>
</evidence>
<protein>
    <recommendedName>
        <fullName evidence="2">RNase NYN domain-containing protein</fullName>
    </recommendedName>
</protein>
<name>A0A8F6U0Y3_9RHOB</name>
<evidence type="ECO:0000313" key="4">
    <source>
        <dbReference type="Proteomes" id="UP000825009"/>
    </source>
</evidence>
<dbReference type="AlphaFoldDB" id="A0A8F6U0Y3"/>
<gene>
    <name evidence="3" type="ORF">KYE46_04880</name>
</gene>
<dbReference type="Proteomes" id="UP000825009">
    <property type="component" value="Chromosome"/>
</dbReference>
<dbReference type="InterPro" id="IPR021869">
    <property type="entry name" value="RNase_Zc3h12_NYN"/>
</dbReference>
<keyword evidence="1" id="KW-0472">Membrane</keyword>
<sequence length="229" mass="24954">MRTPLVLLALSLTSFGALYTANGPELTLPLAVIALAGIAATILALKAAFQGRNLRLTRRSSHEPEPLKSEITPRRKPRHFNHVAPKRVTRKPAGPRVVIDGSNVMHWNGAEPRLTTVREVVSALRTQGYQPGVVFDANAGYKLTDSYMDDRDFAKLLNLPGDCVVVVARGEPADPTILAAARDLKAKVITNDRFRDWADDFPEVATPGTLIKGGYDHGALWLDDRALAS</sequence>
<accession>A0A8F6U0Y3</accession>
<feature type="domain" description="RNase NYN" evidence="2">
    <location>
        <begin position="96"/>
        <end position="203"/>
    </location>
</feature>
<keyword evidence="1" id="KW-1133">Transmembrane helix</keyword>
<dbReference type="KEGG" id="gce:KYE46_04880"/>
<reference evidence="3 4" key="1">
    <citation type="submission" date="2021-07" db="EMBL/GenBank/DDBJ databases">
        <title>A novel Jannaschia species isolated from marine dinoflagellate Ceratoperidinium margalefii.</title>
        <authorList>
            <person name="Jiang Y."/>
            <person name="Li Z."/>
        </authorList>
    </citation>
    <scope>NUCLEOTIDE SEQUENCE [LARGE SCALE GENOMIC DNA]</scope>
    <source>
        <strain evidence="3 4">J12C1-MA-4</strain>
    </source>
</reference>
<evidence type="ECO:0000256" key="1">
    <source>
        <dbReference type="SAM" id="Phobius"/>
    </source>
</evidence>
<organism evidence="3 4">
    <name type="scientific">Gymnodinialimonas ceratoperidinii</name>
    <dbReference type="NCBI Taxonomy" id="2856823"/>
    <lineage>
        <taxon>Bacteria</taxon>
        <taxon>Pseudomonadati</taxon>
        <taxon>Pseudomonadota</taxon>
        <taxon>Alphaproteobacteria</taxon>
        <taxon>Rhodobacterales</taxon>
        <taxon>Paracoccaceae</taxon>
        <taxon>Gymnodinialimonas</taxon>
    </lineage>
</organism>
<dbReference type="Pfam" id="PF11977">
    <property type="entry name" value="RNase_Zc3h12a"/>
    <property type="match status" value="1"/>
</dbReference>
<feature type="transmembrane region" description="Helical" evidence="1">
    <location>
        <begin position="30"/>
        <end position="49"/>
    </location>
</feature>
<proteinExistence type="predicted"/>
<keyword evidence="1" id="KW-0812">Transmembrane</keyword>